<evidence type="ECO:0000313" key="2">
    <source>
        <dbReference type="EMBL" id="KAG9236449.1"/>
    </source>
</evidence>
<dbReference type="PANTHER" id="PTHR10695:SF46">
    <property type="entry name" value="BIFUNCTIONAL COENZYME A SYNTHASE-RELATED"/>
    <property type="match status" value="1"/>
</dbReference>
<dbReference type="GO" id="GO:0016779">
    <property type="term" value="F:nucleotidyltransferase activity"/>
    <property type="evidence" value="ECO:0007669"/>
    <property type="project" value="UniProtKB-KW"/>
</dbReference>
<evidence type="ECO:0000313" key="3">
    <source>
        <dbReference type="Proteomes" id="UP000824998"/>
    </source>
</evidence>
<dbReference type="GO" id="GO:0004140">
    <property type="term" value="F:dephospho-CoA kinase activity"/>
    <property type="evidence" value="ECO:0007669"/>
    <property type="project" value="TreeGrafter"/>
</dbReference>
<reference evidence="2" key="1">
    <citation type="journal article" date="2021" name="IMA Fungus">
        <title>Genomic characterization of three marine fungi, including Emericellopsis atlantica sp. nov. with signatures of a generalist lifestyle and marine biomass degradation.</title>
        <authorList>
            <person name="Hagestad O.C."/>
            <person name="Hou L."/>
            <person name="Andersen J.H."/>
            <person name="Hansen E.H."/>
            <person name="Altermark B."/>
            <person name="Li C."/>
            <person name="Kuhnert E."/>
            <person name="Cox R.J."/>
            <person name="Crous P.W."/>
            <person name="Spatafora J.W."/>
            <person name="Lail K."/>
            <person name="Amirebrahimi M."/>
            <person name="Lipzen A."/>
            <person name="Pangilinan J."/>
            <person name="Andreopoulos W."/>
            <person name="Hayes R.D."/>
            <person name="Ng V."/>
            <person name="Grigoriev I.V."/>
            <person name="Jackson S.A."/>
            <person name="Sutton T.D.S."/>
            <person name="Dobson A.D.W."/>
            <person name="Rama T."/>
        </authorList>
    </citation>
    <scope>NUCLEOTIDE SEQUENCE</scope>
    <source>
        <strain evidence="2">TRa018bII</strain>
    </source>
</reference>
<comment type="caution">
    <text evidence="2">The sequence shown here is derived from an EMBL/GenBank/DDBJ whole genome shotgun (WGS) entry which is preliminary data.</text>
</comment>
<sequence length="406" mass="43519">MPKSLSLLLLPSPPSKIDKTSLAATYKPSLEAVLDTLKSSPTSTELQIALPFPSLHGRLDSPRAQLWPSAQRLLADTYSLLCSICAKNNIDVDTSTAGSVDSRIILLDYNGSPSPSDLPPRSQNSGPIIDLATLATSRKSWDLIFTLDGEEGQLLLQTYIDLANHHQPSLAGHVVTVDRGIVIKSADPEPPISPSSSSGGERKPHHIVAVGGTFDHLHAGHKLLLTATALILQPSPSSPRRLIVGITGDKLLQSKKHVELLESWRERQNSVVLFLLSILSFPTTSSLPVETREVYEPVPNGRCIFTFLHAANLTIECVEIQDPFGPTITEEDVTALVVSGETRGGGQAVNEKREEKGWGALEVFEVDVLDGGEGDGDGGDGEFGSKISSSGIRKRIAEMKAKGPSL</sequence>
<dbReference type="Proteomes" id="UP000824998">
    <property type="component" value="Unassembled WGS sequence"/>
</dbReference>
<dbReference type="EMBL" id="MU251407">
    <property type="protein sequence ID" value="KAG9236449.1"/>
    <property type="molecule type" value="Genomic_DNA"/>
</dbReference>
<feature type="compositionally biased region" description="Acidic residues" evidence="1">
    <location>
        <begin position="369"/>
        <end position="380"/>
    </location>
</feature>
<dbReference type="SUPFAM" id="SSF52374">
    <property type="entry name" value="Nucleotidylyl transferase"/>
    <property type="match status" value="1"/>
</dbReference>
<dbReference type="GO" id="GO:0015937">
    <property type="term" value="P:coenzyme A biosynthetic process"/>
    <property type="evidence" value="ECO:0007669"/>
    <property type="project" value="TreeGrafter"/>
</dbReference>
<keyword evidence="3" id="KW-1185">Reference proteome</keyword>
<protein>
    <submittedName>
        <fullName evidence="2">Pantetheine-phosphate adenylyltransferase family protein-like protein</fullName>
    </submittedName>
</protein>
<gene>
    <name evidence="2" type="ORF">BJ875DRAFT_228023</name>
</gene>
<name>A0A9P7YMB1_9HELO</name>
<dbReference type="InterPro" id="IPR014729">
    <property type="entry name" value="Rossmann-like_a/b/a_fold"/>
</dbReference>
<keyword evidence="2" id="KW-0808">Transferase</keyword>
<dbReference type="AlphaFoldDB" id="A0A9P7YMB1"/>
<dbReference type="PANTHER" id="PTHR10695">
    <property type="entry name" value="DEPHOSPHO-COA KINASE-RELATED"/>
    <property type="match status" value="1"/>
</dbReference>
<feature type="region of interest" description="Disordered" evidence="1">
    <location>
        <begin position="369"/>
        <end position="389"/>
    </location>
</feature>
<keyword evidence="2" id="KW-0548">Nucleotidyltransferase</keyword>
<dbReference type="OrthoDB" id="330671at2759"/>
<organism evidence="2 3">
    <name type="scientific">Amylocarpus encephaloides</name>
    <dbReference type="NCBI Taxonomy" id="45428"/>
    <lineage>
        <taxon>Eukaryota</taxon>
        <taxon>Fungi</taxon>
        <taxon>Dikarya</taxon>
        <taxon>Ascomycota</taxon>
        <taxon>Pezizomycotina</taxon>
        <taxon>Leotiomycetes</taxon>
        <taxon>Helotiales</taxon>
        <taxon>Helotiales incertae sedis</taxon>
        <taxon>Amylocarpus</taxon>
    </lineage>
</organism>
<dbReference type="Gene3D" id="3.40.50.620">
    <property type="entry name" value="HUPs"/>
    <property type="match status" value="1"/>
</dbReference>
<accession>A0A9P7YMB1</accession>
<proteinExistence type="predicted"/>
<evidence type="ECO:0000256" key="1">
    <source>
        <dbReference type="SAM" id="MobiDB-lite"/>
    </source>
</evidence>